<dbReference type="InterPro" id="IPR003675">
    <property type="entry name" value="Rce1/LyrA-like_dom"/>
</dbReference>
<evidence type="ECO:0000256" key="1">
    <source>
        <dbReference type="SAM" id="Phobius"/>
    </source>
</evidence>
<dbReference type="EMBL" id="JACNJD010000357">
    <property type="protein sequence ID" value="MBC8179191.1"/>
    <property type="molecule type" value="Genomic_DNA"/>
</dbReference>
<dbReference type="AlphaFoldDB" id="A0A8J6N365"/>
<dbReference type="GO" id="GO:0080120">
    <property type="term" value="P:CAAX-box protein maturation"/>
    <property type="evidence" value="ECO:0007669"/>
    <property type="project" value="UniProtKB-ARBA"/>
</dbReference>
<keyword evidence="3" id="KW-0378">Hydrolase</keyword>
<keyword evidence="3" id="KW-0482">Metalloprotease</keyword>
<comment type="caution">
    <text evidence="3">The sequence shown here is derived from an EMBL/GenBank/DDBJ whole genome shotgun (WGS) entry which is preliminary data.</text>
</comment>
<gene>
    <name evidence="3" type="ORF">H8E19_17455</name>
</gene>
<evidence type="ECO:0000259" key="2">
    <source>
        <dbReference type="Pfam" id="PF02517"/>
    </source>
</evidence>
<sequence>MTDRTCWWQPSVMVLAAAVLWYFAFAVTWGNFWVKISVSASVLAVVSLLIRPASLKELRFGPKEILLGLGSAALLYFFFVVCKFISVHLLSFAGDQIGGIYNKGDATPHWIILPMLFFITGPAEELFWRAYLQRELQGLLGGWGGFAVATLCYAGVHISAWNFMLIGAAGVAGLFWGAFFWRFKNLGALVISHSVWSSVIFAVLPLR</sequence>
<feature type="transmembrane region" description="Helical" evidence="1">
    <location>
        <begin position="110"/>
        <end position="127"/>
    </location>
</feature>
<accession>A0A8J6N365</accession>
<dbReference type="GO" id="GO:0004175">
    <property type="term" value="F:endopeptidase activity"/>
    <property type="evidence" value="ECO:0007669"/>
    <property type="project" value="UniProtKB-ARBA"/>
</dbReference>
<protein>
    <submittedName>
        <fullName evidence="3">CPBP family intramembrane metalloprotease</fullName>
    </submittedName>
</protein>
<name>A0A8J6N365_9DELT</name>
<feature type="transmembrane region" description="Helical" evidence="1">
    <location>
        <begin position="139"/>
        <end position="156"/>
    </location>
</feature>
<keyword evidence="1" id="KW-0812">Transmembrane</keyword>
<keyword evidence="3" id="KW-0645">Protease</keyword>
<proteinExistence type="predicted"/>
<feature type="transmembrane region" description="Helical" evidence="1">
    <location>
        <begin position="188"/>
        <end position="206"/>
    </location>
</feature>
<dbReference type="Proteomes" id="UP000650524">
    <property type="component" value="Unassembled WGS sequence"/>
</dbReference>
<feature type="domain" description="CAAX prenyl protease 2/Lysostaphin resistance protein A-like" evidence="2">
    <location>
        <begin position="110"/>
        <end position="198"/>
    </location>
</feature>
<feature type="transmembrane region" description="Helical" evidence="1">
    <location>
        <begin position="12"/>
        <end position="30"/>
    </location>
</feature>
<dbReference type="Pfam" id="PF02517">
    <property type="entry name" value="Rce1-like"/>
    <property type="match status" value="1"/>
</dbReference>
<evidence type="ECO:0000313" key="4">
    <source>
        <dbReference type="Proteomes" id="UP000650524"/>
    </source>
</evidence>
<organism evidence="3 4">
    <name type="scientific">Candidatus Desulfacyla euxinica</name>
    <dbReference type="NCBI Taxonomy" id="2841693"/>
    <lineage>
        <taxon>Bacteria</taxon>
        <taxon>Deltaproteobacteria</taxon>
        <taxon>Candidatus Desulfacyla</taxon>
    </lineage>
</organism>
<evidence type="ECO:0000313" key="3">
    <source>
        <dbReference type="EMBL" id="MBC8179191.1"/>
    </source>
</evidence>
<keyword evidence="1" id="KW-1133">Transmembrane helix</keyword>
<dbReference type="GO" id="GO:0008237">
    <property type="term" value="F:metallopeptidase activity"/>
    <property type="evidence" value="ECO:0007669"/>
    <property type="project" value="UniProtKB-KW"/>
</dbReference>
<feature type="transmembrane region" description="Helical" evidence="1">
    <location>
        <begin position="65"/>
        <end position="90"/>
    </location>
</feature>
<feature type="transmembrane region" description="Helical" evidence="1">
    <location>
        <begin position="36"/>
        <end position="53"/>
    </location>
</feature>
<reference evidence="3 4" key="1">
    <citation type="submission" date="2020-08" db="EMBL/GenBank/DDBJ databases">
        <title>Bridging the membrane lipid divide: bacteria of the FCB group superphylum have the potential to synthesize archaeal ether lipids.</title>
        <authorList>
            <person name="Villanueva L."/>
            <person name="Von Meijenfeldt F.A.B."/>
            <person name="Westbye A.B."/>
            <person name="Yadav S."/>
            <person name="Hopmans E.C."/>
            <person name="Dutilh B.E."/>
            <person name="Sinninghe Damste J.S."/>
        </authorList>
    </citation>
    <scope>NUCLEOTIDE SEQUENCE [LARGE SCALE GENOMIC DNA]</scope>
    <source>
        <strain evidence="3">NIOZ-UU27</strain>
    </source>
</reference>
<feature type="transmembrane region" description="Helical" evidence="1">
    <location>
        <begin position="162"/>
        <end position="181"/>
    </location>
</feature>
<keyword evidence="1" id="KW-0472">Membrane</keyword>